<organism evidence="4 5">
    <name type="scientific">Desulfovibrio falkowii</name>
    <dbReference type="NCBI Taxonomy" id="3136602"/>
    <lineage>
        <taxon>Bacteria</taxon>
        <taxon>Pseudomonadati</taxon>
        <taxon>Thermodesulfobacteriota</taxon>
        <taxon>Desulfovibrionia</taxon>
        <taxon>Desulfovibrionales</taxon>
        <taxon>Desulfovibrionaceae</taxon>
        <taxon>Desulfovibrio</taxon>
    </lineage>
</organism>
<evidence type="ECO:0000313" key="4">
    <source>
        <dbReference type="EMBL" id="GAB1254777.1"/>
    </source>
</evidence>
<name>A0ABQ0EAZ5_9BACT</name>
<dbReference type="RefSeq" id="WP_407844951.1">
    <property type="nucleotide sequence ID" value="NZ_BAAFSG010000001.1"/>
</dbReference>
<dbReference type="InterPro" id="IPR006619">
    <property type="entry name" value="PGRP_domain_met/bac"/>
</dbReference>
<dbReference type="PANTHER" id="PTHR11022">
    <property type="entry name" value="PEPTIDOGLYCAN RECOGNITION PROTEIN"/>
    <property type="match status" value="1"/>
</dbReference>
<dbReference type="CDD" id="cd06583">
    <property type="entry name" value="PGRP"/>
    <property type="match status" value="1"/>
</dbReference>
<evidence type="ECO:0000256" key="1">
    <source>
        <dbReference type="ARBA" id="ARBA00007553"/>
    </source>
</evidence>
<dbReference type="PANTHER" id="PTHR11022:SF41">
    <property type="entry name" value="PEPTIDOGLYCAN-RECOGNITION PROTEIN LC-RELATED"/>
    <property type="match status" value="1"/>
</dbReference>
<feature type="domain" description="N-acetylmuramoyl-L-alanine amidase" evidence="2">
    <location>
        <begin position="2"/>
        <end position="141"/>
    </location>
</feature>
<proteinExistence type="inferred from homology"/>
<comment type="similarity">
    <text evidence="1">Belongs to the N-acetylmuramoyl-L-alanine amidase 2 family.</text>
</comment>
<accession>A0ABQ0EAZ5</accession>
<protein>
    <submittedName>
        <fullName evidence="4">N-acetylmuramoyl-L-alanine amidase</fullName>
    </submittedName>
</protein>
<dbReference type="InterPro" id="IPR015510">
    <property type="entry name" value="PGRP"/>
</dbReference>
<gene>
    <name evidence="4" type="ORF">Defa_22640</name>
</gene>
<keyword evidence="5" id="KW-1185">Reference proteome</keyword>
<dbReference type="InterPro" id="IPR002502">
    <property type="entry name" value="Amidase_domain"/>
</dbReference>
<feature type="domain" description="Peptidoglycan recognition protein family" evidence="3">
    <location>
        <begin position="2"/>
        <end position="117"/>
    </location>
</feature>
<evidence type="ECO:0000259" key="2">
    <source>
        <dbReference type="SMART" id="SM00644"/>
    </source>
</evidence>
<dbReference type="Proteomes" id="UP001628192">
    <property type="component" value="Unassembled WGS sequence"/>
</dbReference>
<dbReference type="InterPro" id="IPR036505">
    <property type="entry name" value="Amidase/PGRP_sf"/>
</dbReference>
<dbReference type="Pfam" id="PF01510">
    <property type="entry name" value="Amidase_2"/>
    <property type="match status" value="1"/>
</dbReference>
<dbReference type="EMBL" id="BAAFSG010000001">
    <property type="protein sequence ID" value="GAB1254777.1"/>
    <property type="molecule type" value="Genomic_DNA"/>
</dbReference>
<dbReference type="SUPFAM" id="SSF55846">
    <property type="entry name" value="N-acetylmuramoyl-L-alanine amidase-like"/>
    <property type="match status" value="1"/>
</dbReference>
<evidence type="ECO:0000313" key="5">
    <source>
        <dbReference type="Proteomes" id="UP001628192"/>
    </source>
</evidence>
<dbReference type="Gene3D" id="3.40.80.10">
    <property type="entry name" value="Peptidoglycan recognition protein-like"/>
    <property type="match status" value="1"/>
</dbReference>
<reference evidence="4 5" key="1">
    <citation type="journal article" date="2025" name="Int. J. Syst. Evol. Microbiol.">
        <title>Desulfovibrio falkowii sp. nov., Porphyromonas miyakawae sp. nov., Mediterraneibacter flintii sp. nov. and Owariibacterium komagatae gen. nov., sp. nov., isolated from human faeces.</title>
        <authorList>
            <person name="Hamaguchi T."/>
            <person name="Ohara M."/>
            <person name="Hisatomi A."/>
            <person name="Sekiguchi K."/>
            <person name="Takeda J.I."/>
            <person name="Ueyama J."/>
            <person name="Ito M."/>
            <person name="Nishiwaki H."/>
            <person name="Ogi T."/>
            <person name="Hirayama M."/>
            <person name="Ohkuma M."/>
            <person name="Sakamoto M."/>
            <person name="Ohno K."/>
        </authorList>
    </citation>
    <scope>NUCLEOTIDE SEQUENCE [LARGE SCALE GENOMIC DNA]</scope>
    <source>
        <strain evidence="4 5">13CB8C</strain>
    </source>
</reference>
<dbReference type="SMART" id="SM00644">
    <property type="entry name" value="Ami_2"/>
    <property type="match status" value="1"/>
</dbReference>
<comment type="caution">
    <text evidence="4">The sequence shown here is derived from an EMBL/GenBank/DDBJ whole genome shotgun (WGS) entry which is preliminary data.</text>
</comment>
<sequence length="147" mass="16240">MRNIDDIIIHCAATYPSMDIGAAEIRQWHVRDNGWSDIGYHYVIRRNGTVEPGRPLETPGAHCKDHNARSIGICLVGGLEKTPGGKSVSAANYTPEQWVALRELVTDMRTRFPSAGLHGHQEYANKACPCFDVSTWWANGVQAVPRG</sequence>
<dbReference type="SMART" id="SM00701">
    <property type="entry name" value="PGRP"/>
    <property type="match status" value="1"/>
</dbReference>
<evidence type="ECO:0000259" key="3">
    <source>
        <dbReference type="SMART" id="SM00701"/>
    </source>
</evidence>